<name>A0A495B1D0_VOGIN</name>
<dbReference type="Proteomes" id="UP000279384">
    <property type="component" value="Unassembled WGS sequence"/>
</dbReference>
<keyword evidence="1" id="KW-0449">Lipoprotein</keyword>
<dbReference type="Pfam" id="PF09619">
    <property type="entry name" value="YscW"/>
    <property type="match status" value="1"/>
</dbReference>
<dbReference type="AlphaFoldDB" id="A0A495B1D0"/>
<accession>A0A495B1D0</accession>
<evidence type="ECO:0000313" key="2">
    <source>
        <dbReference type="Proteomes" id="UP000279384"/>
    </source>
</evidence>
<gene>
    <name evidence="1" type="ORF">C8E02_3050</name>
</gene>
<dbReference type="PANTHER" id="PTHR38013:SF1">
    <property type="entry name" value="GLYCOPROTEIN_POLYSACCHARIDE METABOLISM"/>
    <property type="match status" value="1"/>
</dbReference>
<sequence length="138" mass="15021">MMHTPLPRRQLLLVLSAGLLAACATPLRPTLAYLNGTVSYREKILWPQDKTLLRVRLLALGDSADAAAVIAEQSLEKISFPATFALCYDPQAIDAGQRYAVDVRLFVDGELRMHSARPYPVLDGGTAAPDITLQMISA</sequence>
<dbReference type="InterPro" id="IPR053196">
    <property type="entry name" value="Lipoprotein_YbaY-like"/>
</dbReference>
<protein>
    <submittedName>
        <fullName evidence="1">Putative lipoprotein</fullName>
    </submittedName>
</protein>
<reference evidence="1 2" key="1">
    <citation type="submission" date="2018-10" db="EMBL/GenBank/DDBJ databases">
        <title>Genomic Encyclopedia of Type Strains, Phase IV (KMG-IV): sequencing the most valuable type-strain genomes for metagenomic binning, comparative biology and taxonomic classification.</title>
        <authorList>
            <person name="Goeker M."/>
        </authorList>
    </citation>
    <scope>NUCLEOTIDE SEQUENCE [LARGE SCALE GENOMIC DNA]</scope>
    <source>
        <strain evidence="1 2">DSM 3303</strain>
    </source>
</reference>
<dbReference type="InterPro" id="IPR039366">
    <property type="entry name" value="Pilotin"/>
</dbReference>
<organism evidence="1 2">
    <name type="scientific">Vogesella indigofera</name>
    <name type="common">Pseudomonas indigofera</name>
    <dbReference type="NCBI Taxonomy" id="45465"/>
    <lineage>
        <taxon>Bacteria</taxon>
        <taxon>Pseudomonadati</taxon>
        <taxon>Pseudomonadota</taxon>
        <taxon>Betaproteobacteria</taxon>
        <taxon>Neisseriales</taxon>
        <taxon>Chromobacteriaceae</taxon>
        <taxon>Vogesella</taxon>
    </lineage>
</organism>
<dbReference type="RefSeq" id="WP_170152174.1">
    <property type="nucleotide sequence ID" value="NZ_RBID01000018.1"/>
</dbReference>
<evidence type="ECO:0000313" key="1">
    <source>
        <dbReference type="EMBL" id="RKQ54789.1"/>
    </source>
</evidence>
<dbReference type="EMBL" id="RBID01000018">
    <property type="protein sequence ID" value="RKQ54789.1"/>
    <property type="molecule type" value="Genomic_DNA"/>
</dbReference>
<proteinExistence type="predicted"/>
<dbReference type="PANTHER" id="PTHR38013">
    <property type="entry name" value="GLYCOPROTEIN/POLYSACCHARIDE METABOLISM"/>
    <property type="match status" value="1"/>
</dbReference>
<comment type="caution">
    <text evidence="1">The sequence shown here is derived from an EMBL/GenBank/DDBJ whole genome shotgun (WGS) entry which is preliminary data.</text>
</comment>